<evidence type="ECO:0000313" key="4">
    <source>
        <dbReference type="Proteomes" id="UP001153069"/>
    </source>
</evidence>
<dbReference type="Proteomes" id="UP001153069">
    <property type="component" value="Unassembled WGS sequence"/>
</dbReference>
<dbReference type="PANTHER" id="PTHR44826">
    <property type="entry name" value="SPORE COAT PROTEIN SP85"/>
    <property type="match status" value="1"/>
</dbReference>
<gene>
    <name evidence="3" type="ORF">SEMRO_324_G117460.1</name>
</gene>
<proteinExistence type="predicted"/>
<protein>
    <submittedName>
        <fullName evidence="3">Uncharacterized protein</fullName>
    </submittedName>
</protein>
<feature type="region of interest" description="Disordered" evidence="1">
    <location>
        <begin position="816"/>
        <end position="888"/>
    </location>
</feature>
<keyword evidence="4" id="KW-1185">Reference proteome</keyword>
<dbReference type="InterPro" id="IPR051860">
    <property type="entry name" value="Plasmodium_CSP_Invasion"/>
</dbReference>
<accession>A0A9N8HD09</accession>
<evidence type="ECO:0000256" key="1">
    <source>
        <dbReference type="SAM" id="MobiDB-lite"/>
    </source>
</evidence>
<feature type="compositionally biased region" description="Low complexity" evidence="1">
    <location>
        <begin position="836"/>
        <end position="877"/>
    </location>
</feature>
<feature type="compositionally biased region" description="Polar residues" evidence="1">
    <location>
        <begin position="816"/>
        <end position="835"/>
    </location>
</feature>
<evidence type="ECO:0000256" key="2">
    <source>
        <dbReference type="SAM" id="SignalP"/>
    </source>
</evidence>
<feature type="signal peptide" evidence="2">
    <location>
        <begin position="1"/>
        <end position="18"/>
    </location>
</feature>
<feature type="chain" id="PRO_5040299605" evidence="2">
    <location>
        <begin position="19"/>
        <end position="1061"/>
    </location>
</feature>
<dbReference type="EMBL" id="CAICTM010000323">
    <property type="protein sequence ID" value="CAB9507880.1"/>
    <property type="molecule type" value="Genomic_DNA"/>
</dbReference>
<keyword evidence="2" id="KW-0732">Signal</keyword>
<dbReference type="AlphaFoldDB" id="A0A9N8HD09"/>
<feature type="compositionally biased region" description="Polar residues" evidence="1">
    <location>
        <begin position="878"/>
        <end position="888"/>
    </location>
</feature>
<reference evidence="3" key="1">
    <citation type="submission" date="2020-06" db="EMBL/GenBank/DDBJ databases">
        <authorList>
            <consortium name="Plant Systems Biology data submission"/>
        </authorList>
    </citation>
    <scope>NUCLEOTIDE SEQUENCE</scope>
    <source>
        <strain evidence="3">D6</strain>
    </source>
</reference>
<organism evidence="3 4">
    <name type="scientific">Seminavis robusta</name>
    <dbReference type="NCBI Taxonomy" id="568900"/>
    <lineage>
        <taxon>Eukaryota</taxon>
        <taxon>Sar</taxon>
        <taxon>Stramenopiles</taxon>
        <taxon>Ochrophyta</taxon>
        <taxon>Bacillariophyta</taxon>
        <taxon>Bacillariophyceae</taxon>
        <taxon>Bacillariophycidae</taxon>
        <taxon>Naviculales</taxon>
        <taxon>Naviculaceae</taxon>
        <taxon>Seminavis</taxon>
    </lineage>
</organism>
<comment type="caution">
    <text evidence="3">The sequence shown here is derived from an EMBL/GenBank/DDBJ whole genome shotgun (WGS) entry which is preliminary data.</text>
</comment>
<sequence>MRALVFLFLCQLLSGAFAVNKEKALRKHKIPRTLTGELIFEVDEYECSDQSDDFSSYVLIDFHKDISAVTSDELSALAEAFQNTYAEVSFALCDIPAFRTISDASIDTIYEDNEIYPYEYTNSFFKKTNLTHLLKVDVHAECRECEDQVIFDGKGLESENSPNLEEVDSITVTTKTADGVELLEVKTSKKSSVTETCVCPKGTEPEFRAPTETEFSQIFAESVASLNSEVLGDMFDLHEVEEVDCSRDVSDFSSVVYVRLDGEDLSTLTEDEIVAMEEGFMATYNELNYAFCDYPHFRTIKNVTLDRASIENAKRKQRRQRLLQNVTEIDANETAVNETMATDAPEEETIPLEASVALDFQENVLLIDPPFDANILRFLIEATCRDCDEDTALFSFGTNETSSPEMVASYFHPGRSNFLQGGSGTCYCPSHPDPLQRAPTTEEFQYAFNFTLSALKAGDIFEEVDTLEDVLEVSELDCEANGTQFTSTVFVTLDMPLSSLSDFEQFTVEDAFRQSYNALSFSTCDEVFREVSDVRIVPTTGRRRELEEARRTQSNETASNVTVEEQYPAVFSVLGTCRGCMVDDNGYFALFDDVFRRERYLEEGIPKNSIIFGQSAAPKFDFGRSLKESEENRFEVCACPADVPNDGSAAPTADEFLLIFNDRLVQLEEAGVIGNFATIEDVVEAAEVCDGGTFLAVVDRYELGFTGDVDAVSDDVLEYSFRVAYNAQRQENCDPLVASSDVVTRGGVYVAQTRQDSGSSVSSVRLFADTLQIEEGTIFIDDATLDRFIANYNSLLASGGYTARLVAAFLNPSDAPSMSPSDVPSLTPSASPSQFPSRTPSVSPSSSPSSKPSRSPSSTPSSSPSISPSKRPSIQPSLTPSIRPTNNQAMCNDKVTRLSDYILIDYSLARIADINMDINLNLPDVWPLEDPATLIAAEEFIAAYNRLQGRVFCDPFERKMVTVTCVSTVNNILSGTLCCEVNFKCRGNCEEFIFPDRDPIGAFYDQPGFEYPTDGSCTCDRSAPDRAPSATEHFARINEAVPLEILSFEFRGFSASECPRN</sequence>
<evidence type="ECO:0000313" key="3">
    <source>
        <dbReference type="EMBL" id="CAB9507880.1"/>
    </source>
</evidence>
<name>A0A9N8HD09_9STRA</name>